<organism evidence="12 13">
    <name type="scientific">Panicum miliaceum</name>
    <name type="common">Proso millet</name>
    <name type="synonym">Broomcorn millet</name>
    <dbReference type="NCBI Taxonomy" id="4540"/>
    <lineage>
        <taxon>Eukaryota</taxon>
        <taxon>Viridiplantae</taxon>
        <taxon>Streptophyta</taxon>
        <taxon>Embryophyta</taxon>
        <taxon>Tracheophyta</taxon>
        <taxon>Spermatophyta</taxon>
        <taxon>Magnoliopsida</taxon>
        <taxon>Liliopsida</taxon>
        <taxon>Poales</taxon>
        <taxon>Poaceae</taxon>
        <taxon>PACMAD clade</taxon>
        <taxon>Panicoideae</taxon>
        <taxon>Panicodae</taxon>
        <taxon>Paniceae</taxon>
        <taxon>Panicinae</taxon>
        <taxon>Panicum</taxon>
        <taxon>Panicum sect. Panicum</taxon>
    </lineage>
</organism>
<dbReference type="InterPro" id="IPR002902">
    <property type="entry name" value="GNK2"/>
</dbReference>
<evidence type="ECO:0000256" key="10">
    <source>
        <dbReference type="SAM" id="SignalP"/>
    </source>
</evidence>
<accession>A0A3L6QD91</accession>
<evidence type="ECO:0000256" key="7">
    <source>
        <dbReference type="ARBA" id="ARBA00024184"/>
    </source>
</evidence>
<dbReference type="PANTHER" id="PTHR32080">
    <property type="entry name" value="ANTIFUNGAL PROTEIN GINKBILOBIN-2-LIKE"/>
    <property type="match status" value="1"/>
</dbReference>
<dbReference type="OrthoDB" id="1097929at2759"/>
<evidence type="ECO:0000256" key="2">
    <source>
        <dbReference type="ARBA" id="ARBA00022581"/>
    </source>
</evidence>
<feature type="domain" description="Gnk2-homologous" evidence="11">
    <location>
        <begin position="171"/>
        <end position="276"/>
    </location>
</feature>
<comment type="subcellular location">
    <subcellularLocation>
        <location evidence="7">Cell junction</location>
        <location evidence="7">Plasmodesma</location>
    </subcellularLocation>
    <subcellularLocation>
        <location evidence="1">Cell membrane</location>
        <topology evidence="1">Single-pass type I membrane protein</topology>
    </subcellularLocation>
</comment>
<evidence type="ECO:0000259" key="11">
    <source>
        <dbReference type="PROSITE" id="PS51473"/>
    </source>
</evidence>
<feature type="transmembrane region" description="Helical" evidence="9">
    <location>
        <begin position="293"/>
        <end position="313"/>
    </location>
</feature>
<protein>
    <submittedName>
        <fullName evidence="12">Cysteine-rich repeat secretory protein 15-like</fullName>
    </submittedName>
</protein>
<comment type="similarity">
    <text evidence="8">Belongs to the cysteine-rich repeat secretory protein family. Plasmodesmata-located proteins (PDLD) subfamily.</text>
</comment>
<evidence type="ECO:0000256" key="4">
    <source>
        <dbReference type="ARBA" id="ARBA00022737"/>
    </source>
</evidence>
<gene>
    <name evidence="12" type="ORF">C2845_PM12G10360</name>
</gene>
<feature type="signal peptide" evidence="10">
    <location>
        <begin position="1"/>
        <end position="42"/>
    </location>
</feature>
<keyword evidence="4" id="KW-0677">Repeat</keyword>
<evidence type="ECO:0000256" key="6">
    <source>
        <dbReference type="ARBA" id="ARBA00023157"/>
    </source>
</evidence>
<dbReference type="GO" id="GO:0009506">
    <property type="term" value="C:plasmodesma"/>
    <property type="evidence" value="ECO:0007669"/>
    <property type="project" value="UniProtKB-SubCell"/>
</dbReference>
<keyword evidence="5" id="KW-0965">Cell junction</keyword>
<evidence type="ECO:0000256" key="9">
    <source>
        <dbReference type="SAM" id="Phobius"/>
    </source>
</evidence>
<dbReference type="InterPro" id="IPR051378">
    <property type="entry name" value="Cell2Cell_Antifungal"/>
</dbReference>
<dbReference type="AlphaFoldDB" id="A0A3L6QD91"/>
<dbReference type="InterPro" id="IPR038408">
    <property type="entry name" value="GNK2_sf"/>
</dbReference>
<dbReference type="EMBL" id="PQIB02000012">
    <property type="protein sequence ID" value="RLM78309.1"/>
    <property type="molecule type" value="Genomic_DNA"/>
</dbReference>
<dbReference type="PANTHER" id="PTHR32080:SF7">
    <property type="entry name" value="OS02G0643900 PROTEIN"/>
    <property type="match status" value="1"/>
</dbReference>
<dbReference type="Pfam" id="PF01657">
    <property type="entry name" value="Stress-antifung"/>
    <property type="match status" value="2"/>
</dbReference>
<evidence type="ECO:0000256" key="1">
    <source>
        <dbReference type="ARBA" id="ARBA00004251"/>
    </source>
</evidence>
<keyword evidence="9" id="KW-0812">Transmembrane</keyword>
<keyword evidence="9" id="KW-0472">Membrane</keyword>
<feature type="chain" id="PRO_5018149413" evidence="10">
    <location>
        <begin position="43"/>
        <end position="318"/>
    </location>
</feature>
<evidence type="ECO:0000256" key="3">
    <source>
        <dbReference type="ARBA" id="ARBA00022729"/>
    </source>
</evidence>
<keyword evidence="9" id="KW-1133">Transmembrane helix</keyword>
<dbReference type="CDD" id="cd23509">
    <property type="entry name" value="Gnk2-like"/>
    <property type="match status" value="2"/>
</dbReference>
<feature type="domain" description="Gnk2-homologous" evidence="11">
    <location>
        <begin position="45"/>
        <end position="164"/>
    </location>
</feature>
<evidence type="ECO:0000313" key="13">
    <source>
        <dbReference type="Proteomes" id="UP000275267"/>
    </source>
</evidence>
<dbReference type="STRING" id="4540.A0A3L6QD91"/>
<proteinExistence type="inferred from homology"/>
<keyword evidence="2" id="KW-0945">Host-virus interaction</keyword>
<dbReference type="Proteomes" id="UP000275267">
    <property type="component" value="Unassembled WGS sequence"/>
</dbReference>
<comment type="caution">
    <text evidence="12">The sequence shown here is derived from an EMBL/GenBank/DDBJ whole genome shotgun (WGS) entry which is preliminary data.</text>
</comment>
<evidence type="ECO:0000313" key="12">
    <source>
        <dbReference type="EMBL" id="RLM78309.1"/>
    </source>
</evidence>
<sequence length="318" mass="31509">MSLPPRQCCPSTGAASPKHPMISCLAAVVVLLHVGVAPAAKAAPGTFVYAGCSPSRYAPNTAFESNLNSLLASMVSAASSGATYSSFTSGAGREEAVAAAAGGAGAASSSASAYGLYQCRGGLRPASARRACATRWRGGAVCANARAASLQSDGCLVRYGARGLVGRAAADTPVAYRRCSAGTSGDAGFLNARGAVLAELQQGVEATTAAASSGGYKVSASGPVRGAAQCLGGVPASQCAACVSQAVAQLGGTCGAALATDVYLAQCSVRYWANSNNYRSSQDNSGDDVGRTVAIIIGIIAGLALLVVFISFLRKACS</sequence>
<keyword evidence="3 10" id="KW-0732">Signal</keyword>
<keyword evidence="6" id="KW-1015">Disulfide bond</keyword>
<dbReference type="GO" id="GO:0005886">
    <property type="term" value="C:plasma membrane"/>
    <property type="evidence" value="ECO:0007669"/>
    <property type="project" value="UniProtKB-SubCell"/>
</dbReference>
<evidence type="ECO:0000256" key="8">
    <source>
        <dbReference type="ARBA" id="ARBA00038393"/>
    </source>
</evidence>
<evidence type="ECO:0000256" key="5">
    <source>
        <dbReference type="ARBA" id="ARBA00022949"/>
    </source>
</evidence>
<dbReference type="Gene3D" id="3.30.430.20">
    <property type="entry name" value="Gnk2 domain, C-X8-C-X2-C motif"/>
    <property type="match status" value="2"/>
</dbReference>
<name>A0A3L6QD91_PANMI</name>
<keyword evidence="13" id="KW-1185">Reference proteome</keyword>
<reference evidence="13" key="1">
    <citation type="journal article" date="2019" name="Nat. Commun.">
        <title>The genome of broomcorn millet.</title>
        <authorList>
            <person name="Zou C."/>
            <person name="Miki D."/>
            <person name="Li D."/>
            <person name="Tang Q."/>
            <person name="Xiao L."/>
            <person name="Rajput S."/>
            <person name="Deng P."/>
            <person name="Jia W."/>
            <person name="Huang R."/>
            <person name="Zhang M."/>
            <person name="Sun Y."/>
            <person name="Hu J."/>
            <person name="Fu X."/>
            <person name="Schnable P.S."/>
            <person name="Li F."/>
            <person name="Zhang H."/>
            <person name="Feng B."/>
            <person name="Zhu X."/>
            <person name="Liu R."/>
            <person name="Schnable J.C."/>
            <person name="Zhu J.-K."/>
            <person name="Zhang H."/>
        </authorList>
    </citation>
    <scope>NUCLEOTIDE SEQUENCE [LARGE SCALE GENOMIC DNA]</scope>
</reference>
<dbReference type="PROSITE" id="PS51473">
    <property type="entry name" value="GNK2"/>
    <property type="match status" value="2"/>
</dbReference>